<accession>A0AAV0BRT7</accession>
<dbReference type="Gene3D" id="6.10.250.1430">
    <property type="match status" value="1"/>
</dbReference>
<dbReference type="PANTHER" id="PTHR10972">
    <property type="entry name" value="OXYSTEROL-BINDING PROTEIN-RELATED"/>
    <property type="match status" value="1"/>
</dbReference>
<dbReference type="GO" id="GO:0005829">
    <property type="term" value="C:cytosol"/>
    <property type="evidence" value="ECO:0007669"/>
    <property type="project" value="TreeGrafter"/>
</dbReference>
<sequence>MSTEEESVPTHQKSSWSSFLKSIATFSGDLSSLTAPSFILSPTSLCEFPSYWGEPYEEFSLISKGKTEEERTVLVLRWFIATLKGQFTRRETQTGSEKKPFNPILGELFLGSWNSHPQADEKREIGEVRLWAEQVSHHPPVSAYFLMNPKAGVSYQGHCAQKTSFSGKSVTVKQVGHGILRVTLPDDSVESYLITLPKLRIEGLLMASPYVELTENSFIQSSSGYNAVIEYKGKGYFSGKSHSFTAKIYDTPKSTGKPIYQIEGQWNGLSKFVGKEIPAYWKTEGDIFLDQTEEKHEVIEVENLDKQGPLESRNVWKDVAEGIRKGDFESASAAKSKLEKEQRAKRKKEIEDGTPWKMQYFNRVESCKDYEKLAEMCGFSPSVEEAYYFNREREMAEEILSRSKS</sequence>
<dbReference type="PROSITE" id="PS01013">
    <property type="entry name" value="OSBP"/>
    <property type="match status" value="1"/>
</dbReference>
<organism evidence="3 4">
    <name type="scientific">Phakopsora pachyrhizi</name>
    <name type="common">Asian soybean rust disease fungus</name>
    <dbReference type="NCBI Taxonomy" id="170000"/>
    <lineage>
        <taxon>Eukaryota</taxon>
        <taxon>Fungi</taxon>
        <taxon>Dikarya</taxon>
        <taxon>Basidiomycota</taxon>
        <taxon>Pucciniomycotina</taxon>
        <taxon>Pucciniomycetes</taxon>
        <taxon>Pucciniales</taxon>
        <taxon>Phakopsoraceae</taxon>
        <taxon>Phakopsora</taxon>
    </lineage>
</organism>
<dbReference type="EMBL" id="CALTRL010006031">
    <property type="protein sequence ID" value="CAH7688921.1"/>
    <property type="molecule type" value="Genomic_DNA"/>
</dbReference>
<dbReference type="InterPro" id="IPR037239">
    <property type="entry name" value="OSBP_sf"/>
</dbReference>
<dbReference type="Gene3D" id="1.10.287.2720">
    <property type="match status" value="1"/>
</dbReference>
<dbReference type="Gene3D" id="2.40.160.120">
    <property type="match status" value="1"/>
</dbReference>
<evidence type="ECO:0008006" key="5">
    <source>
        <dbReference type="Google" id="ProtNLM"/>
    </source>
</evidence>
<keyword evidence="4" id="KW-1185">Reference proteome</keyword>
<dbReference type="InterPro" id="IPR000648">
    <property type="entry name" value="Oxysterol-bd"/>
</dbReference>
<name>A0AAV0BRT7_PHAPC</name>
<evidence type="ECO:0000313" key="3">
    <source>
        <dbReference type="EMBL" id="CAH7688921.1"/>
    </source>
</evidence>
<comment type="similarity">
    <text evidence="1 2">Belongs to the OSBP family.</text>
</comment>
<dbReference type="Gene3D" id="3.30.70.3490">
    <property type="match status" value="1"/>
</dbReference>
<evidence type="ECO:0000313" key="4">
    <source>
        <dbReference type="Proteomes" id="UP001153365"/>
    </source>
</evidence>
<dbReference type="GO" id="GO:0008142">
    <property type="term" value="F:oxysterol binding"/>
    <property type="evidence" value="ECO:0007669"/>
    <property type="project" value="TreeGrafter"/>
</dbReference>
<comment type="caution">
    <text evidence="3">The sequence shown here is derived from an EMBL/GenBank/DDBJ whole genome shotgun (WGS) entry which is preliminary data.</text>
</comment>
<dbReference type="InterPro" id="IPR018494">
    <property type="entry name" value="Oxysterol-bd_CS"/>
</dbReference>
<evidence type="ECO:0000256" key="2">
    <source>
        <dbReference type="RuleBase" id="RU003844"/>
    </source>
</evidence>
<dbReference type="GO" id="GO:0016020">
    <property type="term" value="C:membrane"/>
    <property type="evidence" value="ECO:0007669"/>
    <property type="project" value="TreeGrafter"/>
</dbReference>
<reference evidence="3" key="1">
    <citation type="submission" date="2022-06" db="EMBL/GenBank/DDBJ databases">
        <authorList>
            <consortium name="SYNGENTA / RWTH Aachen University"/>
        </authorList>
    </citation>
    <scope>NUCLEOTIDE SEQUENCE</scope>
</reference>
<dbReference type="PANTHER" id="PTHR10972:SF184">
    <property type="entry name" value="OXYSTEROL-BINDING PROTEIN HOMOLOG 4-RELATED"/>
    <property type="match status" value="1"/>
</dbReference>
<dbReference type="AlphaFoldDB" id="A0AAV0BRT7"/>
<proteinExistence type="inferred from homology"/>
<dbReference type="SUPFAM" id="SSF144000">
    <property type="entry name" value="Oxysterol-binding protein-like"/>
    <property type="match status" value="1"/>
</dbReference>
<dbReference type="FunFam" id="2.40.160.120:FF:000010">
    <property type="entry name" value="Oxysterol-binding protein homolog 4"/>
    <property type="match status" value="1"/>
</dbReference>
<dbReference type="Pfam" id="PF01237">
    <property type="entry name" value="Oxysterol_BP"/>
    <property type="match status" value="1"/>
</dbReference>
<evidence type="ECO:0000256" key="1">
    <source>
        <dbReference type="ARBA" id="ARBA00008842"/>
    </source>
</evidence>
<protein>
    <recommendedName>
        <fullName evidence="5">Oxysterol binding protein</fullName>
    </recommendedName>
</protein>
<dbReference type="GO" id="GO:0120009">
    <property type="term" value="P:intermembrane lipid transfer"/>
    <property type="evidence" value="ECO:0007669"/>
    <property type="project" value="UniProtKB-ARBA"/>
</dbReference>
<gene>
    <name evidence="3" type="ORF">PPACK8108_LOCUS23963</name>
</gene>
<dbReference type="Proteomes" id="UP001153365">
    <property type="component" value="Unassembled WGS sequence"/>
</dbReference>